<evidence type="ECO:0000256" key="2">
    <source>
        <dbReference type="ARBA" id="ARBA00022630"/>
    </source>
</evidence>
<feature type="domain" description="FAD-binding" evidence="6">
    <location>
        <begin position="9"/>
        <end position="128"/>
    </location>
</feature>
<dbReference type="InterPro" id="IPR050493">
    <property type="entry name" value="FAD-dep_Monooxygenase_BioMet"/>
</dbReference>
<dbReference type="EMBL" id="ML991909">
    <property type="protein sequence ID" value="KAF2228570.1"/>
    <property type="molecule type" value="Genomic_DNA"/>
</dbReference>
<evidence type="ECO:0000256" key="3">
    <source>
        <dbReference type="ARBA" id="ARBA00022827"/>
    </source>
</evidence>
<dbReference type="AlphaFoldDB" id="A0A6A6GST8"/>
<dbReference type="GO" id="GO:0071949">
    <property type="term" value="F:FAD binding"/>
    <property type="evidence" value="ECO:0007669"/>
    <property type="project" value="InterPro"/>
</dbReference>
<sequence length="128" mass="13763">TSGTPLHLLVVGGGLCGLGAAIATRLAGHRVTVLEAVSSLREVGAGLQLTPNGVRLLDAWGLTADLADRVASIDYIRMRRYDGQLLAERVDYATELRSRYGVPIWCLHRADLQDAMVARARALGAEIR</sequence>
<dbReference type="SUPFAM" id="SSF51905">
    <property type="entry name" value="FAD/NAD(P)-binding domain"/>
    <property type="match status" value="1"/>
</dbReference>
<protein>
    <submittedName>
        <fullName evidence="7">FAD/NAD(P)-binding domain-containing protein</fullName>
    </submittedName>
</protein>
<dbReference type="Gene3D" id="3.30.9.30">
    <property type="match status" value="1"/>
</dbReference>
<keyword evidence="8" id="KW-1185">Reference proteome</keyword>
<evidence type="ECO:0000256" key="4">
    <source>
        <dbReference type="ARBA" id="ARBA00023002"/>
    </source>
</evidence>
<keyword evidence="4" id="KW-0560">Oxidoreductase</keyword>
<name>A0A6A6GST8_VIRVR</name>
<keyword evidence="5" id="KW-0503">Monooxygenase</keyword>
<keyword evidence="3" id="KW-0274">FAD</keyword>
<gene>
    <name evidence="7" type="ORF">EV356DRAFT_419607</name>
</gene>
<evidence type="ECO:0000256" key="5">
    <source>
        <dbReference type="ARBA" id="ARBA00023033"/>
    </source>
</evidence>
<dbReference type="Proteomes" id="UP000800092">
    <property type="component" value="Unassembled WGS sequence"/>
</dbReference>
<dbReference type="Pfam" id="PF01494">
    <property type="entry name" value="FAD_binding_3"/>
    <property type="match status" value="1"/>
</dbReference>
<proteinExistence type="inferred from homology"/>
<accession>A0A6A6GST8</accession>
<dbReference type="PANTHER" id="PTHR13789">
    <property type="entry name" value="MONOOXYGENASE"/>
    <property type="match status" value="1"/>
</dbReference>
<dbReference type="InterPro" id="IPR002938">
    <property type="entry name" value="FAD-bd"/>
</dbReference>
<dbReference type="Gene3D" id="3.50.50.60">
    <property type="entry name" value="FAD/NAD(P)-binding domain"/>
    <property type="match status" value="1"/>
</dbReference>
<evidence type="ECO:0000259" key="6">
    <source>
        <dbReference type="Pfam" id="PF01494"/>
    </source>
</evidence>
<dbReference type="PANTHER" id="PTHR13789:SF238">
    <property type="entry name" value="PUTATIVE (AFU_ORTHOLOGUE AFUA_2G01680)-RELATED"/>
    <property type="match status" value="1"/>
</dbReference>
<comment type="similarity">
    <text evidence="1">Belongs to the paxM FAD-dependent monooxygenase family.</text>
</comment>
<keyword evidence="2" id="KW-0285">Flavoprotein</keyword>
<dbReference type="OrthoDB" id="16820at2759"/>
<evidence type="ECO:0000256" key="1">
    <source>
        <dbReference type="ARBA" id="ARBA00007992"/>
    </source>
</evidence>
<evidence type="ECO:0000313" key="7">
    <source>
        <dbReference type="EMBL" id="KAF2228570.1"/>
    </source>
</evidence>
<evidence type="ECO:0000313" key="8">
    <source>
        <dbReference type="Proteomes" id="UP000800092"/>
    </source>
</evidence>
<dbReference type="InterPro" id="IPR036188">
    <property type="entry name" value="FAD/NAD-bd_sf"/>
</dbReference>
<organism evidence="7 8">
    <name type="scientific">Viridothelium virens</name>
    <name type="common">Speckled blister lichen</name>
    <name type="synonym">Trypethelium virens</name>
    <dbReference type="NCBI Taxonomy" id="1048519"/>
    <lineage>
        <taxon>Eukaryota</taxon>
        <taxon>Fungi</taxon>
        <taxon>Dikarya</taxon>
        <taxon>Ascomycota</taxon>
        <taxon>Pezizomycotina</taxon>
        <taxon>Dothideomycetes</taxon>
        <taxon>Dothideomycetes incertae sedis</taxon>
        <taxon>Trypetheliales</taxon>
        <taxon>Trypetheliaceae</taxon>
        <taxon>Viridothelium</taxon>
    </lineage>
</organism>
<reference evidence="7" key="1">
    <citation type="journal article" date="2020" name="Stud. Mycol.">
        <title>101 Dothideomycetes genomes: a test case for predicting lifestyles and emergence of pathogens.</title>
        <authorList>
            <person name="Haridas S."/>
            <person name="Albert R."/>
            <person name="Binder M."/>
            <person name="Bloem J."/>
            <person name="Labutti K."/>
            <person name="Salamov A."/>
            <person name="Andreopoulos B."/>
            <person name="Baker S."/>
            <person name="Barry K."/>
            <person name="Bills G."/>
            <person name="Bluhm B."/>
            <person name="Cannon C."/>
            <person name="Castanera R."/>
            <person name="Culley D."/>
            <person name="Daum C."/>
            <person name="Ezra D."/>
            <person name="Gonzalez J."/>
            <person name="Henrissat B."/>
            <person name="Kuo A."/>
            <person name="Liang C."/>
            <person name="Lipzen A."/>
            <person name="Lutzoni F."/>
            <person name="Magnuson J."/>
            <person name="Mondo S."/>
            <person name="Nolan M."/>
            <person name="Ohm R."/>
            <person name="Pangilinan J."/>
            <person name="Park H.-J."/>
            <person name="Ramirez L."/>
            <person name="Alfaro M."/>
            <person name="Sun H."/>
            <person name="Tritt A."/>
            <person name="Yoshinaga Y."/>
            <person name="Zwiers L.-H."/>
            <person name="Turgeon B."/>
            <person name="Goodwin S."/>
            <person name="Spatafora J."/>
            <person name="Crous P."/>
            <person name="Grigoriev I."/>
        </authorList>
    </citation>
    <scope>NUCLEOTIDE SEQUENCE</scope>
    <source>
        <strain evidence="7">Tuck. ex Michener</strain>
    </source>
</reference>
<dbReference type="GO" id="GO:0004497">
    <property type="term" value="F:monooxygenase activity"/>
    <property type="evidence" value="ECO:0007669"/>
    <property type="project" value="UniProtKB-KW"/>
</dbReference>
<feature type="non-terminal residue" evidence="7">
    <location>
        <position position="128"/>
    </location>
</feature>
<feature type="non-terminal residue" evidence="7">
    <location>
        <position position="1"/>
    </location>
</feature>